<keyword evidence="3" id="KW-1185">Reference proteome</keyword>
<name>A0A9W6WHA5_CANBO</name>
<dbReference type="AlphaFoldDB" id="A0A9W6WHA5"/>
<dbReference type="InterPro" id="IPR018871">
    <property type="entry name" value="GLEYA_adhesin_domain"/>
</dbReference>
<reference evidence="2" key="1">
    <citation type="submission" date="2023-04" db="EMBL/GenBank/DDBJ databases">
        <title>Candida boidinii NBRC 10035.</title>
        <authorList>
            <person name="Ichikawa N."/>
            <person name="Sato H."/>
            <person name="Tonouchi N."/>
        </authorList>
    </citation>
    <scope>NUCLEOTIDE SEQUENCE</scope>
    <source>
        <strain evidence="2">NBRC 10035</strain>
    </source>
</reference>
<gene>
    <name evidence="2" type="ORF">Cboi02_000374000</name>
</gene>
<dbReference type="Proteomes" id="UP001165120">
    <property type="component" value="Unassembled WGS sequence"/>
</dbReference>
<evidence type="ECO:0000259" key="1">
    <source>
        <dbReference type="Pfam" id="PF10528"/>
    </source>
</evidence>
<protein>
    <submittedName>
        <fullName evidence="2">Unnamed protein product</fullName>
    </submittedName>
</protein>
<comment type="caution">
    <text evidence="2">The sequence shown here is derived from an EMBL/GenBank/DDBJ whole genome shotgun (WGS) entry which is preliminary data.</text>
</comment>
<dbReference type="Gene3D" id="2.60.120.1560">
    <property type="match status" value="1"/>
</dbReference>
<dbReference type="EMBL" id="BSXN01001352">
    <property type="protein sequence ID" value="GME72737.1"/>
    <property type="molecule type" value="Genomic_DNA"/>
</dbReference>
<evidence type="ECO:0000313" key="3">
    <source>
        <dbReference type="Proteomes" id="UP001165120"/>
    </source>
</evidence>
<proteinExistence type="predicted"/>
<organism evidence="2 3">
    <name type="scientific">Candida boidinii</name>
    <name type="common">Yeast</name>
    <dbReference type="NCBI Taxonomy" id="5477"/>
    <lineage>
        <taxon>Eukaryota</taxon>
        <taxon>Fungi</taxon>
        <taxon>Dikarya</taxon>
        <taxon>Ascomycota</taxon>
        <taxon>Saccharomycotina</taxon>
        <taxon>Pichiomycetes</taxon>
        <taxon>Pichiales</taxon>
        <taxon>Pichiaceae</taxon>
        <taxon>Ogataea</taxon>
        <taxon>Ogataea/Candida clade</taxon>
    </lineage>
</organism>
<dbReference type="Pfam" id="PF10528">
    <property type="entry name" value="GLEYA"/>
    <property type="match status" value="1"/>
</dbReference>
<evidence type="ECO:0000313" key="2">
    <source>
        <dbReference type="EMBL" id="GME72737.1"/>
    </source>
</evidence>
<accession>A0A9W6WHA5</accession>
<feature type="domain" description="GLEYA adhesin" evidence="1">
    <location>
        <begin position="1"/>
        <end position="96"/>
    </location>
</feature>
<sequence>MVYTGYFYAPVDGDYKFQVPLIHVGANVGFYVGSQSADMDCCGAVFGRKGEYDALLVNLDITIINAITKTQYLKKGYYPVKVVSAKKSSAIDIGLSVEIPGSAADSLDNHIKNYPYGFACKNIQSLYAPSSFPNKAVTITESGTIPYQTATLEATGTIPENTVTLNATGSLPDKGITLIESGTIPEKTATLGATGTIPNESATAPFTKTSSTVFASSSVNASSVSVSSSTGESRGEIGTATGKSATLIVTGTVPEE</sequence>